<dbReference type="GO" id="GO:0003735">
    <property type="term" value="F:structural constituent of ribosome"/>
    <property type="evidence" value="ECO:0007669"/>
    <property type="project" value="InterPro"/>
</dbReference>
<dbReference type="InterPro" id="IPR005706">
    <property type="entry name" value="Ribosomal_uS2_bac/mit/plastid"/>
</dbReference>
<dbReference type="PANTHER" id="PTHR12534">
    <property type="entry name" value="30S RIBOSOMAL PROTEIN S2 PROKARYOTIC AND ORGANELLAR"/>
    <property type="match status" value="1"/>
</dbReference>
<reference evidence="4" key="1">
    <citation type="submission" date="2018-05" db="EMBL/GenBank/DDBJ databases">
        <authorList>
            <person name="Lanie J.A."/>
            <person name="Ng W.-L."/>
            <person name="Kazmierczak K.M."/>
            <person name="Andrzejewski T.M."/>
            <person name="Davidsen T.M."/>
            <person name="Wayne K.J."/>
            <person name="Tettelin H."/>
            <person name="Glass J.I."/>
            <person name="Rusch D."/>
            <person name="Podicherti R."/>
            <person name="Tsui H.-C.T."/>
            <person name="Winkler M.E."/>
        </authorList>
    </citation>
    <scope>NUCLEOTIDE SEQUENCE</scope>
</reference>
<dbReference type="Gene3D" id="1.10.287.610">
    <property type="entry name" value="Helix hairpin bin"/>
    <property type="match status" value="1"/>
</dbReference>
<accession>A0A382Z2N5</accession>
<dbReference type="EMBL" id="UINC01180490">
    <property type="protein sequence ID" value="SVD89711.1"/>
    <property type="molecule type" value="Genomic_DNA"/>
</dbReference>
<name>A0A382Z2N5_9ZZZZ</name>
<dbReference type="PRINTS" id="PR00395">
    <property type="entry name" value="RIBOSOMALS2"/>
</dbReference>
<proteinExistence type="inferred from homology"/>
<keyword evidence="2" id="KW-0689">Ribosomal protein</keyword>
<evidence type="ECO:0000256" key="2">
    <source>
        <dbReference type="ARBA" id="ARBA00022980"/>
    </source>
</evidence>
<dbReference type="Gene3D" id="3.40.50.10490">
    <property type="entry name" value="Glucose-6-phosphate isomerase like protein, domain 1"/>
    <property type="match status" value="1"/>
</dbReference>
<evidence type="ECO:0000256" key="1">
    <source>
        <dbReference type="ARBA" id="ARBA00006242"/>
    </source>
</evidence>
<dbReference type="PROSITE" id="PS00962">
    <property type="entry name" value="RIBOSOMAL_S2_1"/>
    <property type="match status" value="1"/>
</dbReference>
<gene>
    <name evidence="4" type="ORF">METZ01_LOCUS442565</name>
</gene>
<dbReference type="SUPFAM" id="SSF52313">
    <property type="entry name" value="Ribosomal protein S2"/>
    <property type="match status" value="1"/>
</dbReference>
<dbReference type="AlphaFoldDB" id="A0A382Z2N5"/>
<dbReference type="CDD" id="cd01425">
    <property type="entry name" value="RPS2"/>
    <property type="match status" value="1"/>
</dbReference>
<dbReference type="PANTHER" id="PTHR12534:SF0">
    <property type="entry name" value="SMALL RIBOSOMAL SUBUNIT PROTEIN US2M"/>
    <property type="match status" value="1"/>
</dbReference>
<evidence type="ECO:0000256" key="3">
    <source>
        <dbReference type="ARBA" id="ARBA00023274"/>
    </source>
</evidence>
<dbReference type="InterPro" id="IPR001865">
    <property type="entry name" value="Ribosomal_uS2"/>
</dbReference>
<dbReference type="InterPro" id="IPR018130">
    <property type="entry name" value="Ribosomal_uS2_CS"/>
</dbReference>
<comment type="similarity">
    <text evidence="1">Belongs to the universal ribosomal protein uS2 family.</text>
</comment>
<dbReference type="Pfam" id="PF00318">
    <property type="entry name" value="Ribosomal_S2"/>
    <property type="match status" value="1"/>
</dbReference>
<evidence type="ECO:0000313" key="4">
    <source>
        <dbReference type="EMBL" id="SVD89711.1"/>
    </source>
</evidence>
<feature type="non-terminal residue" evidence="4">
    <location>
        <position position="208"/>
    </location>
</feature>
<protein>
    <recommendedName>
        <fullName evidence="5">30S ribosomal protein S2</fullName>
    </recommendedName>
</protein>
<dbReference type="HAMAP" id="MF_00291_B">
    <property type="entry name" value="Ribosomal_uS2_B"/>
    <property type="match status" value="1"/>
</dbReference>
<dbReference type="InterPro" id="IPR023591">
    <property type="entry name" value="Ribosomal_uS2_flav_dom_sf"/>
</dbReference>
<organism evidence="4">
    <name type="scientific">marine metagenome</name>
    <dbReference type="NCBI Taxonomy" id="408172"/>
    <lineage>
        <taxon>unclassified sequences</taxon>
        <taxon>metagenomes</taxon>
        <taxon>ecological metagenomes</taxon>
    </lineage>
</organism>
<dbReference type="GO" id="GO:0022627">
    <property type="term" value="C:cytosolic small ribosomal subunit"/>
    <property type="evidence" value="ECO:0007669"/>
    <property type="project" value="TreeGrafter"/>
</dbReference>
<dbReference type="GO" id="GO:0006412">
    <property type="term" value="P:translation"/>
    <property type="evidence" value="ECO:0007669"/>
    <property type="project" value="InterPro"/>
</dbReference>
<dbReference type="NCBIfam" id="TIGR01011">
    <property type="entry name" value="rpsB_bact"/>
    <property type="match status" value="1"/>
</dbReference>
<keyword evidence="3" id="KW-0687">Ribonucleoprotein</keyword>
<evidence type="ECO:0008006" key="5">
    <source>
        <dbReference type="Google" id="ProtNLM"/>
    </source>
</evidence>
<sequence length="208" mass="23646">MNHITVEELIRAGAHFGHPTHRWNPNYRNYISMKKNGVYIIDMEQTTRCMVKASKELTQIVRNGGNVLFVGTKKQAKDAIQQAADRCGMYYIVERWLGGTLTNYGTIKKSIKRLLILEKESSEIYVNLTKKEMGMLERERIKLADLHRGIKDMKHLPAALFFVDGIHERIAISEAKILGIPTFGIVDSNTDPRGIDFPIPANDDSMKT</sequence>